<comment type="caution">
    <text evidence="5">The sequence shown here is derived from an EMBL/GenBank/DDBJ whole genome shotgun (WGS) entry which is preliminary data.</text>
</comment>
<dbReference type="GO" id="GO:0009307">
    <property type="term" value="P:DNA restriction-modification system"/>
    <property type="evidence" value="ECO:0007669"/>
    <property type="project" value="UniProtKB-KW"/>
</dbReference>
<keyword evidence="5" id="KW-0540">Nuclease</keyword>
<keyword evidence="5" id="KW-0378">Hydrolase</keyword>
<evidence type="ECO:0000259" key="4">
    <source>
        <dbReference type="Pfam" id="PF01420"/>
    </source>
</evidence>
<accession>A0AAX0U084</accession>
<keyword evidence="3" id="KW-0238">DNA-binding</keyword>
<organism evidence="5 6">
    <name type="scientific">Burkholderia pseudomallei</name>
    <name type="common">Pseudomonas pseudomallei</name>
    <dbReference type="NCBI Taxonomy" id="28450"/>
    <lineage>
        <taxon>Bacteria</taxon>
        <taxon>Pseudomonadati</taxon>
        <taxon>Pseudomonadota</taxon>
        <taxon>Betaproteobacteria</taxon>
        <taxon>Burkholderiales</taxon>
        <taxon>Burkholderiaceae</taxon>
        <taxon>Burkholderia</taxon>
        <taxon>pseudomallei group</taxon>
    </lineage>
</organism>
<dbReference type="Pfam" id="PF01420">
    <property type="entry name" value="Methylase_S"/>
    <property type="match status" value="1"/>
</dbReference>
<proteinExistence type="inferred from homology"/>
<feature type="domain" description="Type I restriction modification DNA specificity" evidence="4">
    <location>
        <begin position="157"/>
        <end position="277"/>
    </location>
</feature>
<evidence type="ECO:0000256" key="3">
    <source>
        <dbReference type="ARBA" id="ARBA00023125"/>
    </source>
</evidence>
<reference evidence="5 6" key="1">
    <citation type="submission" date="2017-11" db="EMBL/GenBank/DDBJ databases">
        <title>Molecular characterization of Burkholderia pseudomallei and closely related isolates from Vietnam.</title>
        <authorList>
            <person name="Ustinov D.V."/>
            <person name="Antonov A.S."/>
            <person name="Avdusheva E.F."/>
            <person name="Shpak I.M."/>
            <person name="Zakharova I.B."/>
            <person name="Thi L.A."/>
            <person name="Teteryatnikova N."/>
            <person name="Lopasteyskaya Y.A."/>
            <person name="Kuzyutina J.A."/>
            <person name="Ngo T.N."/>
            <person name="Victorov D.V."/>
        </authorList>
    </citation>
    <scope>NUCLEOTIDE SEQUENCE [LARGE SCALE GENOMIC DNA]</scope>
    <source>
        <strain evidence="5 6">V1512</strain>
    </source>
</reference>
<dbReference type="InterPro" id="IPR044946">
    <property type="entry name" value="Restrct_endonuc_typeI_TRD_sf"/>
</dbReference>
<dbReference type="Proteomes" id="UP000231878">
    <property type="component" value="Unassembled WGS sequence"/>
</dbReference>
<comment type="similarity">
    <text evidence="1">Belongs to the type-I restriction system S methylase family.</text>
</comment>
<dbReference type="GO" id="GO:0004519">
    <property type="term" value="F:endonuclease activity"/>
    <property type="evidence" value="ECO:0007669"/>
    <property type="project" value="UniProtKB-KW"/>
</dbReference>
<evidence type="ECO:0000313" key="5">
    <source>
        <dbReference type="EMBL" id="PJO61950.1"/>
    </source>
</evidence>
<dbReference type="GO" id="GO:0003677">
    <property type="term" value="F:DNA binding"/>
    <property type="evidence" value="ECO:0007669"/>
    <property type="project" value="UniProtKB-KW"/>
</dbReference>
<dbReference type="Gene3D" id="3.90.220.20">
    <property type="entry name" value="DNA methylase specificity domains"/>
    <property type="match status" value="2"/>
</dbReference>
<dbReference type="RefSeq" id="WP_004535794.1">
    <property type="nucleotide sequence ID" value="NZ_CP008758.1"/>
</dbReference>
<dbReference type="InterPro" id="IPR000055">
    <property type="entry name" value="Restrct_endonuc_typeI_TRD"/>
</dbReference>
<dbReference type="PANTHER" id="PTHR30408">
    <property type="entry name" value="TYPE-1 RESTRICTION ENZYME ECOKI SPECIFICITY PROTEIN"/>
    <property type="match status" value="1"/>
</dbReference>
<gene>
    <name evidence="5" type="ORF">CWD88_33680</name>
</gene>
<sequence>MSSAVTAQAVRNAVGSSYPALNDSDVRRFLIFAAPYREQEKIAEILDTLDTAIRETVVIIAKLKLVKRGLLHDLLTRGIDNNGELRPPPSEAPDLYIQSSLGWMPKEWEVVRLESVLSELGQGWSPDCPAESAGANEWGILKTTSIVWDGYNENENKRLPISLKPRPALEVASGDILITRAGPMNRVGVVAHVFGTRKKLMISDKMYRLRLLKSEVSAYFALALASTYAQDAISRTISGMAESQTNISQSVIRNLAIFRPKATEQGEIVERVRILDERLAGEALSLHKLQKQKSGLVDDLLLGRVRVTPLFPQTQ</sequence>
<dbReference type="AlphaFoldDB" id="A0AAX0U084"/>
<dbReference type="SUPFAM" id="SSF116734">
    <property type="entry name" value="DNA methylase specificity domain"/>
    <property type="match status" value="2"/>
</dbReference>
<dbReference type="EMBL" id="PHRB01000057">
    <property type="protein sequence ID" value="PJO61950.1"/>
    <property type="molecule type" value="Genomic_DNA"/>
</dbReference>
<evidence type="ECO:0000256" key="1">
    <source>
        <dbReference type="ARBA" id="ARBA00010923"/>
    </source>
</evidence>
<evidence type="ECO:0000256" key="2">
    <source>
        <dbReference type="ARBA" id="ARBA00022747"/>
    </source>
</evidence>
<dbReference type="Gene3D" id="1.10.287.1120">
    <property type="entry name" value="Bipartite methylase S protein"/>
    <property type="match status" value="1"/>
</dbReference>
<evidence type="ECO:0000313" key="6">
    <source>
        <dbReference type="Proteomes" id="UP000231878"/>
    </source>
</evidence>
<name>A0AAX0U084_BURPE</name>
<keyword evidence="2" id="KW-0680">Restriction system</keyword>
<dbReference type="PANTHER" id="PTHR30408:SF12">
    <property type="entry name" value="TYPE I RESTRICTION ENZYME MJAVIII SPECIFICITY SUBUNIT"/>
    <property type="match status" value="1"/>
</dbReference>
<protein>
    <submittedName>
        <fullName evidence="5">Restriction endonuclease subunit S</fullName>
    </submittedName>
</protein>
<dbReference type="InterPro" id="IPR052021">
    <property type="entry name" value="Type-I_RS_S_subunit"/>
</dbReference>
<keyword evidence="5" id="KW-0255">Endonuclease</keyword>